<organism evidence="9 10">
    <name type="scientific">Terriglobus roseus (strain DSM 18391 / NRRL B-41598 / KBS 63)</name>
    <dbReference type="NCBI Taxonomy" id="926566"/>
    <lineage>
        <taxon>Bacteria</taxon>
        <taxon>Pseudomonadati</taxon>
        <taxon>Acidobacteriota</taxon>
        <taxon>Terriglobia</taxon>
        <taxon>Terriglobales</taxon>
        <taxon>Acidobacteriaceae</taxon>
        <taxon>Terriglobus</taxon>
    </lineage>
</organism>
<dbReference type="GO" id="GO:0020037">
    <property type="term" value="F:heme binding"/>
    <property type="evidence" value="ECO:0007669"/>
    <property type="project" value="InterPro"/>
</dbReference>
<dbReference type="Gene3D" id="1.10.760.10">
    <property type="entry name" value="Cytochrome c-like domain"/>
    <property type="match status" value="1"/>
</dbReference>
<dbReference type="Pfam" id="PF13442">
    <property type="entry name" value="Cytochrome_CBB3"/>
    <property type="match status" value="1"/>
</dbReference>
<dbReference type="GO" id="GO:0046872">
    <property type="term" value="F:metal ion binding"/>
    <property type="evidence" value="ECO:0007669"/>
    <property type="project" value="UniProtKB-KW"/>
</dbReference>
<dbReference type="PANTHER" id="PTHR37823">
    <property type="entry name" value="CYTOCHROME C-553-LIKE"/>
    <property type="match status" value="1"/>
</dbReference>
<evidence type="ECO:0000256" key="6">
    <source>
        <dbReference type="PROSITE-ProRule" id="PRU00433"/>
    </source>
</evidence>
<dbReference type="InterPro" id="IPR036909">
    <property type="entry name" value="Cyt_c-like_dom_sf"/>
</dbReference>
<name>I3ZBQ4_TERRK</name>
<evidence type="ECO:0000313" key="10">
    <source>
        <dbReference type="Proteomes" id="UP000006056"/>
    </source>
</evidence>
<dbReference type="PROSITE" id="PS51007">
    <property type="entry name" value="CYTC"/>
    <property type="match status" value="2"/>
</dbReference>
<keyword evidence="5 6" id="KW-0408">Iron</keyword>
<dbReference type="InterPro" id="IPR009056">
    <property type="entry name" value="Cyt_c-like_dom"/>
</dbReference>
<keyword evidence="2 6" id="KW-0349">Heme</keyword>
<dbReference type="InterPro" id="IPR051811">
    <property type="entry name" value="Cytochrome_c550/c551-like"/>
</dbReference>
<reference evidence="9 10" key="1">
    <citation type="submission" date="2012-06" db="EMBL/GenBank/DDBJ databases">
        <title>Complete genome of Terriglobus roseus DSM 18391.</title>
        <authorList>
            <consortium name="US DOE Joint Genome Institute (JGI-PGF)"/>
            <person name="Lucas S."/>
            <person name="Copeland A."/>
            <person name="Lapidus A."/>
            <person name="Glavina del Rio T."/>
            <person name="Dalin E."/>
            <person name="Tice H."/>
            <person name="Bruce D."/>
            <person name="Goodwin L."/>
            <person name="Pitluck S."/>
            <person name="Peters L."/>
            <person name="Mikhailova N."/>
            <person name="Munk A.C.C."/>
            <person name="Kyrpides N."/>
            <person name="Mavromatis K."/>
            <person name="Ivanova N."/>
            <person name="Brettin T."/>
            <person name="Detter J.C."/>
            <person name="Han C."/>
            <person name="Larimer F."/>
            <person name="Land M."/>
            <person name="Hauser L."/>
            <person name="Markowitz V."/>
            <person name="Cheng J.-F."/>
            <person name="Hugenholtz P."/>
            <person name="Woyke T."/>
            <person name="Wu D."/>
            <person name="Brambilla E."/>
            <person name="Klenk H.-P."/>
            <person name="Eisen J.A."/>
        </authorList>
    </citation>
    <scope>NUCLEOTIDE SEQUENCE [LARGE SCALE GENOMIC DNA]</scope>
    <source>
        <strain evidence="10">DSM 18391 / NRRL B-41598 / KBS 63</strain>
    </source>
</reference>
<dbReference type="STRING" id="926566.Terro_0323"/>
<evidence type="ECO:0000256" key="3">
    <source>
        <dbReference type="ARBA" id="ARBA00022723"/>
    </source>
</evidence>
<evidence type="ECO:0000256" key="4">
    <source>
        <dbReference type="ARBA" id="ARBA00022982"/>
    </source>
</evidence>
<feature type="domain" description="Cytochrome c" evidence="8">
    <location>
        <begin position="212"/>
        <end position="355"/>
    </location>
</feature>
<dbReference type="KEGG" id="trs:Terro_0323"/>
<dbReference type="SUPFAM" id="SSF46626">
    <property type="entry name" value="Cytochrome c"/>
    <property type="match status" value="2"/>
</dbReference>
<evidence type="ECO:0000256" key="5">
    <source>
        <dbReference type="ARBA" id="ARBA00023004"/>
    </source>
</evidence>
<dbReference type="Pfam" id="PF00034">
    <property type="entry name" value="Cytochrom_C"/>
    <property type="match status" value="1"/>
</dbReference>
<evidence type="ECO:0000313" key="9">
    <source>
        <dbReference type="EMBL" id="AFL86672.1"/>
    </source>
</evidence>
<sequence length="355" mass="36520">MRTENASLKVGSMKSSSNVLRRGALPGVAAAVAVVFAAYAIPGAMKVSAQQDPAAARQRRGAPAAGGSQNATGGAAVGPGEGAQAVAADPEHGQAPAGPAARGGLVAYPDRPKAPAAVIERGKATYSVNCAFCHGSDAGGGSVGPNLLRSEVVLQDKNGELIMPIVHGARVEKGMPKIDINDGQVSDIAAWLHSLKVSSRSLVAEKINIVVGNSNEGKAAFDRTCGSCHSVTGDLKGFAAKYTDPRAMQQAWIMPGGAGGRGFGPASGPAVTLNVPPVTATVTQANGQKVTGKLDAIDEFYVAVTTDGGDTHRWTRNNGLPKVEIHDPLAAHRELLRKYNDKDIHDITAYLVSLK</sequence>
<feature type="region of interest" description="Disordered" evidence="7">
    <location>
        <begin position="52"/>
        <end position="102"/>
    </location>
</feature>
<protein>
    <submittedName>
        <fullName evidence="9">Cytochrome c, mono-and diheme variants family</fullName>
    </submittedName>
</protein>
<dbReference type="AlphaFoldDB" id="I3ZBQ4"/>
<evidence type="ECO:0000256" key="7">
    <source>
        <dbReference type="SAM" id="MobiDB-lite"/>
    </source>
</evidence>
<evidence type="ECO:0000256" key="1">
    <source>
        <dbReference type="ARBA" id="ARBA00022448"/>
    </source>
</evidence>
<dbReference type="eggNOG" id="COG2010">
    <property type="taxonomic scope" value="Bacteria"/>
</dbReference>
<dbReference type="EMBL" id="CP003379">
    <property type="protein sequence ID" value="AFL86672.1"/>
    <property type="molecule type" value="Genomic_DNA"/>
</dbReference>
<keyword evidence="3 6" id="KW-0479">Metal-binding</keyword>
<feature type="compositionally biased region" description="Low complexity" evidence="7">
    <location>
        <begin position="93"/>
        <end position="102"/>
    </location>
</feature>
<dbReference type="Proteomes" id="UP000006056">
    <property type="component" value="Chromosome"/>
</dbReference>
<feature type="domain" description="Cytochrome c" evidence="8">
    <location>
        <begin position="117"/>
        <end position="196"/>
    </location>
</feature>
<dbReference type="GO" id="GO:0009055">
    <property type="term" value="F:electron transfer activity"/>
    <property type="evidence" value="ECO:0007669"/>
    <property type="project" value="InterPro"/>
</dbReference>
<dbReference type="OrthoDB" id="232040at2"/>
<keyword evidence="4" id="KW-0249">Electron transport</keyword>
<evidence type="ECO:0000256" key="2">
    <source>
        <dbReference type="ARBA" id="ARBA00022617"/>
    </source>
</evidence>
<proteinExistence type="predicted"/>
<evidence type="ECO:0000259" key="8">
    <source>
        <dbReference type="PROSITE" id="PS51007"/>
    </source>
</evidence>
<keyword evidence="10" id="KW-1185">Reference proteome</keyword>
<gene>
    <name evidence="9" type="ordered locus">Terro_0323</name>
</gene>
<dbReference type="HOGENOM" id="CLU_057863_0_0_0"/>
<dbReference type="RefSeq" id="WP_014784241.1">
    <property type="nucleotide sequence ID" value="NC_018014.1"/>
</dbReference>
<feature type="compositionally biased region" description="Low complexity" evidence="7">
    <location>
        <begin position="52"/>
        <end position="67"/>
    </location>
</feature>
<keyword evidence="1" id="KW-0813">Transport</keyword>
<accession>I3ZBQ4</accession>